<sequence length="87" mass="9626">MKKTLIVQPNTSLRNKTGSWRTFRPEIDTSICIGCTICTKVCPEGTIKMVNQNNKPKAKINYDYCKGCGVCAAECPVKAIVMKPESK</sequence>
<dbReference type="PANTHER" id="PTHR43724:SF1">
    <property type="entry name" value="PYRUVATE SYNTHASE SUBUNIT PORD"/>
    <property type="match status" value="1"/>
</dbReference>
<keyword evidence="2" id="KW-0004">4Fe-4S</keyword>
<evidence type="ECO:0000256" key="4">
    <source>
        <dbReference type="ARBA" id="ARBA00022737"/>
    </source>
</evidence>
<evidence type="ECO:0000256" key="3">
    <source>
        <dbReference type="ARBA" id="ARBA00022723"/>
    </source>
</evidence>
<accession>A0A1J4U4K3</accession>
<gene>
    <name evidence="8" type="ORF">AUJ29_00320</name>
</gene>
<proteinExistence type="predicted"/>
<dbReference type="PROSITE" id="PS00198">
    <property type="entry name" value="4FE4S_FER_1"/>
    <property type="match status" value="1"/>
</dbReference>
<evidence type="ECO:0000313" key="9">
    <source>
        <dbReference type="Proteomes" id="UP000182465"/>
    </source>
</evidence>
<evidence type="ECO:0000259" key="7">
    <source>
        <dbReference type="PROSITE" id="PS51379"/>
    </source>
</evidence>
<reference evidence="8 9" key="1">
    <citation type="journal article" date="2016" name="Environ. Microbiol.">
        <title>Genomic resolution of a cold subsurface aquifer community provides metabolic insights for novel microbes adapted to high CO concentrations.</title>
        <authorList>
            <person name="Probst A.J."/>
            <person name="Castelle C.J."/>
            <person name="Singh A."/>
            <person name="Brown C.T."/>
            <person name="Anantharaman K."/>
            <person name="Sharon I."/>
            <person name="Hug L.A."/>
            <person name="Burstein D."/>
            <person name="Emerson J.B."/>
            <person name="Thomas B.C."/>
            <person name="Banfield J.F."/>
        </authorList>
    </citation>
    <scope>NUCLEOTIDE SEQUENCE [LARGE SCALE GENOMIC DNA]</scope>
    <source>
        <strain evidence="8">CG1_02_38_13</strain>
    </source>
</reference>
<dbReference type="AlphaFoldDB" id="A0A1J4U4K3"/>
<name>A0A1J4U4K3_9BACT</name>
<dbReference type="InterPro" id="IPR017900">
    <property type="entry name" value="4Fe4S_Fe_S_CS"/>
</dbReference>
<dbReference type="PANTHER" id="PTHR43724">
    <property type="entry name" value="PYRUVATE SYNTHASE SUBUNIT PORD"/>
    <property type="match status" value="1"/>
</dbReference>
<keyword evidence="4" id="KW-0677">Repeat</keyword>
<evidence type="ECO:0000256" key="1">
    <source>
        <dbReference type="ARBA" id="ARBA00001966"/>
    </source>
</evidence>
<dbReference type="InterPro" id="IPR011898">
    <property type="entry name" value="PorD_KorD"/>
</dbReference>
<dbReference type="EMBL" id="MNVB01000009">
    <property type="protein sequence ID" value="OIO18219.1"/>
    <property type="molecule type" value="Genomic_DNA"/>
</dbReference>
<dbReference type="NCBIfam" id="TIGR02179">
    <property type="entry name" value="PorD_KorD"/>
    <property type="match status" value="1"/>
</dbReference>
<feature type="domain" description="4Fe-4S ferredoxin-type" evidence="7">
    <location>
        <begin position="56"/>
        <end position="85"/>
    </location>
</feature>
<evidence type="ECO:0000256" key="6">
    <source>
        <dbReference type="ARBA" id="ARBA00023014"/>
    </source>
</evidence>
<dbReference type="GO" id="GO:0016625">
    <property type="term" value="F:oxidoreductase activity, acting on the aldehyde or oxo group of donors, iron-sulfur protein as acceptor"/>
    <property type="evidence" value="ECO:0007669"/>
    <property type="project" value="InterPro"/>
</dbReference>
<dbReference type="Gene3D" id="3.30.70.20">
    <property type="match status" value="2"/>
</dbReference>
<dbReference type="Pfam" id="PF14697">
    <property type="entry name" value="Fer4_21"/>
    <property type="match status" value="1"/>
</dbReference>
<comment type="cofactor">
    <cofactor evidence="1">
        <name>[4Fe-4S] cluster</name>
        <dbReference type="ChEBI" id="CHEBI:49883"/>
    </cofactor>
</comment>
<evidence type="ECO:0000256" key="2">
    <source>
        <dbReference type="ARBA" id="ARBA00022485"/>
    </source>
</evidence>
<keyword evidence="3" id="KW-0479">Metal-binding</keyword>
<dbReference type="Proteomes" id="UP000182465">
    <property type="component" value="Unassembled WGS sequence"/>
</dbReference>
<evidence type="ECO:0000313" key="8">
    <source>
        <dbReference type="EMBL" id="OIO18219.1"/>
    </source>
</evidence>
<dbReference type="SUPFAM" id="SSF54862">
    <property type="entry name" value="4Fe-4S ferredoxins"/>
    <property type="match status" value="1"/>
</dbReference>
<dbReference type="PROSITE" id="PS51379">
    <property type="entry name" value="4FE4S_FER_2"/>
    <property type="match status" value="2"/>
</dbReference>
<evidence type="ECO:0000256" key="5">
    <source>
        <dbReference type="ARBA" id="ARBA00023004"/>
    </source>
</evidence>
<keyword evidence="6" id="KW-0411">Iron-sulfur</keyword>
<keyword evidence="5" id="KW-0408">Iron</keyword>
<comment type="caution">
    <text evidence="8">The sequence shown here is derived from an EMBL/GenBank/DDBJ whole genome shotgun (WGS) entry which is preliminary data.</text>
</comment>
<dbReference type="GO" id="GO:0046872">
    <property type="term" value="F:metal ion binding"/>
    <property type="evidence" value="ECO:0007669"/>
    <property type="project" value="UniProtKB-KW"/>
</dbReference>
<dbReference type="GO" id="GO:0051539">
    <property type="term" value="F:4 iron, 4 sulfur cluster binding"/>
    <property type="evidence" value="ECO:0007669"/>
    <property type="project" value="UniProtKB-KW"/>
</dbReference>
<feature type="domain" description="4Fe-4S ferredoxin-type" evidence="7">
    <location>
        <begin position="23"/>
        <end position="52"/>
    </location>
</feature>
<organism evidence="8 9">
    <name type="scientific">Candidatus Kuenenbacteria bacterium CG1_02_38_13</name>
    <dbReference type="NCBI Taxonomy" id="1805235"/>
    <lineage>
        <taxon>Bacteria</taxon>
        <taxon>Candidatus Kueneniibacteriota</taxon>
    </lineage>
</organism>
<protein>
    <recommendedName>
        <fullName evidence="7">4Fe-4S ferredoxin-type domain-containing protein</fullName>
    </recommendedName>
</protein>
<dbReference type="InterPro" id="IPR017896">
    <property type="entry name" value="4Fe4S_Fe-S-bd"/>
</dbReference>